<name>A0A927FAN2_9BACT</name>
<proteinExistence type="predicted"/>
<evidence type="ECO:0000313" key="1">
    <source>
        <dbReference type="EMBL" id="MBD5781389.1"/>
    </source>
</evidence>
<gene>
    <name evidence="1" type="ORF">IEN85_17950</name>
</gene>
<protein>
    <submittedName>
        <fullName evidence="1">Uncharacterized protein</fullName>
    </submittedName>
</protein>
<dbReference type="RefSeq" id="WP_191618492.1">
    <property type="nucleotide sequence ID" value="NZ_JACYFG010000041.1"/>
</dbReference>
<dbReference type="EMBL" id="JACYFG010000041">
    <property type="protein sequence ID" value="MBD5781389.1"/>
    <property type="molecule type" value="Genomic_DNA"/>
</dbReference>
<evidence type="ECO:0000313" key="2">
    <source>
        <dbReference type="Proteomes" id="UP000622317"/>
    </source>
</evidence>
<dbReference type="Proteomes" id="UP000622317">
    <property type="component" value="Unassembled WGS sequence"/>
</dbReference>
<dbReference type="InterPro" id="IPR036514">
    <property type="entry name" value="SGNH_hydro_sf"/>
</dbReference>
<reference evidence="1" key="1">
    <citation type="submission" date="2020-09" db="EMBL/GenBank/DDBJ databases">
        <title>Pelagicoccus enzymogenes sp. nov. with an EPS production, isolated from marine sediment.</title>
        <authorList>
            <person name="Feng X."/>
        </authorList>
    </citation>
    <scope>NUCLEOTIDE SEQUENCE</scope>
    <source>
        <strain evidence="1">NFK12</strain>
    </source>
</reference>
<organism evidence="1 2">
    <name type="scientific">Pelagicoccus enzymogenes</name>
    <dbReference type="NCBI Taxonomy" id="2773457"/>
    <lineage>
        <taxon>Bacteria</taxon>
        <taxon>Pseudomonadati</taxon>
        <taxon>Verrucomicrobiota</taxon>
        <taxon>Opitutia</taxon>
        <taxon>Puniceicoccales</taxon>
        <taxon>Pelagicoccaceae</taxon>
        <taxon>Pelagicoccus</taxon>
    </lineage>
</organism>
<comment type="caution">
    <text evidence="1">The sequence shown here is derived from an EMBL/GenBank/DDBJ whole genome shotgun (WGS) entry which is preliminary data.</text>
</comment>
<keyword evidence="2" id="KW-1185">Reference proteome</keyword>
<sequence>MMRIALALCGDGIGESEVKRARRSLDQYGFDYEIETVLTTAALVETYSEALGCAVEVFKEAAVSHYDALLYYIPDTRVRLGKGVGLGLEQFGFAFSWAGRLEALNEKSRELLKAEDEHHFSRATADRDQFYYFPYGYLYRDSAVGRVNEMGFRVPDDLVEVSKRDRTKEKVVCVFGGSAAFSMNCLQDEMFAARLEILLNESPRDGLRYRVYNFGMHGHVMLNEMFSYLLYAERLQPDFVIAHDGFNDLAYGCNSDKLLMEKHSIVFQENLELWPFLLEGREEAAKEHSERFFRVTNFPKGIVESYLERKAQFRSVVERSGARFISAFQPFLSQKATLTAWERRVCVSWTKRNPMRPYFERMGFLFETYLRLRDEHGFSDDLDFRASMSERGDESLFADFVHLRPEGDQMVAEEYKRWFDQNDR</sequence>
<dbReference type="Gene3D" id="3.40.50.1110">
    <property type="entry name" value="SGNH hydrolase"/>
    <property type="match status" value="1"/>
</dbReference>
<dbReference type="SUPFAM" id="SSF52266">
    <property type="entry name" value="SGNH hydrolase"/>
    <property type="match status" value="1"/>
</dbReference>
<dbReference type="GO" id="GO:0016788">
    <property type="term" value="F:hydrolase activity, acting on ester bonds"/>
    <property type="evidence" value="ECO:0007669"/>
    <property type="project" value="UniProtKB-ARBA"/>
</dbReference>
<accession>A0A927FAN2</accession>
<dbReference type="AlphaFoldDB" id="A0A927FAN2"/>